<evidence type="ECO:0000313" key="2">
    <source>
        <dbReference type="EMBL" id="MBW61553.1"/>
    </source>
</evidence>
<name>A0A2M4C896_9DIPT</name>
<sequence>MRNRGIEILSFAVFCSVSGLIENVTSFGGRSTTGRYWMMNCCVRWTLLARKLRLISHRSMYVMFTNTPWYVSYSVLGSFGQMSGNSNGNSLVPIGSLPDGARSLC</sequence>
<dbReference type="AlphaFoldDB" id="A0A2M4C896"/>
<accession>A0A2M4C896</accession>
<protein>
    <submittedName>
        <fullName evidence="2">Putative secreted protein</fullName>
    </submittedName>
</protein>
<dbReference type="EMBL" id="GGFJ01012412">
    <property type="protein sequence ID" value="MBW61553.1"/>
    <property type="molecule type" value="Transcribed_RNA"/>
</dbReference>
<feature type="chain" id="PRO_5014714406" evidence="1">
    <location>
        <begin position="20"/>
        <end position="105"/>
    </location>
</feature>
<reference evidence="2" key="1">
    <citation type="submission" date="2018-01" db="EMBL/GenBank/DDBJ databases">
        <title>An insight into the sialome of Amazonian anophelines.</title>
        <authorList>
            <person name="Ribeiro J.M."/>
            <person name="Scarpassa V."/>
            <person name="Calvo E."/>
        </authorList>
    </citation>
    <scope>NUCLEOTIDE SEQUENCE</scope>
    <source>
        <tissue evidence="2">Salivary glands</tissue>
    </source>
</reference>
<feature type="signal peptide" evidence="1">
    <location>
        <begin position="1"/>
        <end position="19"/>
    </location>
</feature>
<organism evidence="2">
    <name type="scientific">Anopheles marajoara</name>
    <dbReference type="NCBI Taxonomy" id="58244"/>
    <lineage>
        <taxon>Eukaryota</taxon>
        <taxon>Metazoa</taxon>
        <taxon>Ecdysozoa</taxon>
        <taxon>Arthropoda</taxon>
        <taxon>Hexapoda</taxon>
        <taxon>Insecta</taxon>
        <taxon>Pterygota</taxon>
        <taxon>Neoptera</taxon>
        <taxon>Endopterygota</taxon>
        <taxon>Diptera</taxon>
        <taxon>Nematocera</taxon>
        <taxon>Culicoidea</taxon>
        <taxon>Culicidae</taxon>
        <taxon>Anophelinae</taxon>
        <taxon>Anopheles</taxon>
    </lineage>
</organism>
<proteinExistence type="predicted"/>
<evidence type="ECO:0000256" key="1">
    <source>
        <dbReference type="SAM" id="SignalP"/>
    </source>
</evidence>
<keyword evidence="1" id="KW-0732">Signal</keyword>